<dbReference type="PANTHER" id="PTHR11362:SF82">
    <property type="entry name" value="PHOSPHATIDYLETHANOLAMINE-BINDING PROTEIN 4"/>
    <property type="match status" value="1"/>
</dbReference>
<dbReference type="SUPFAM" id="SSF49777">
    <property type="entry name" value="PEBP-like"/>
    <property type="match status" value="1"/>
</dbReference>
<dbReference type="CDD" id="cd00866">
    <property type="entry name" value="PEBP_euk"/>
    <property type="match status" value="1"/>
</dbReference>
<protein>
    <submittedName>
        <fullName evidence="1">PBP domain-containing protein</fullName>
    </submittedName>
</protein>
<dbReference type="HOGENOM" id="CLU_043994_1_2_1"/>
<dbReference type="Gene3D" id="3.90.280.10">
    <property type="entry name" value="PEBP-like"/>
    <property type="match status" value="1"/>
</dbReference>
<evidence type="ECO:0000313" key="2">
    <source>
        <dbReference type="Proteomes" id="UP000011668"/>
    </source>
</evidence>
<name>L8X7I7_THACA</name>
<proteinExistence type="predicted"/>
<dbReference type="InterPro" id="IPR008914">
    <property type="entry name" value="PEBP"/>
</dbReference>
<dbReference type="Pfam" id="PF01161">
    <property type="entry name" value="PBP"/>
    <property type="match status" value="1"/>
</dbReference>
<gene>
    <name evidence="1" type="ORF">AG1IA_00947</name>
</gene>
<organism evidence="1 2">
    <name type="scientific">Thanatephorus cucumeris (strain AG1-IA)</name>
    <name type="common">Rice sheath blight fungus</name>
    <name type="synonym">Rhizoctonia solani</name>
    <dbReference type="NCBI Taxonomy" id="983506"/>
    <lineage>
        <taxon>Eukaryota</taxon>
        <taxon>Fungi</taxon>
        <taxon>Dikarya</taxon>
        <taxon>Basidiomycota</taxon>
        <taxon>Agaricomycotina</taxon>
        <taxon>Agaricomycetes</taxon>
        <taxon>Cantharellales</taxon>
        <taxon>Ceratobasidiaceae</taxon>
        <taxon>Rhizoctonia</taxon>
        <taxon>Rhizoctonia solani AG-1</taxon>
    </lineage>
</organism>
<dbReference type="InterPro" id="IPR036610">
    <property type="entry name" value="PEBP-like_sf"/>
</dbReference>
<dbReference type="OrthoDB" id="2506647at2759"/>
<evidence type="ECO:0000313" key="1">
    <source>
        <dbReference type="EMBL" id="ELU45023.1"/>
    </source>
</evidence>
<dbReference type="Proteomes" id="UP000011668">
    <property type="component" value="Unassembled WGS sequence"/>
</dbReference>
<reference evidence="1 2" key="1">
    <citation type="journal article" date="2013" name="Nat. Commun.">
        <title>The evolution and pathogenic mechanisms of the rice sheath blight pathogen.</title>
        <authorList>
            <person name="Zheng A."/>
            <person name="Lin R."/>
            <person name="Xu L."/>
            <person name="Qin P."/>
            <person name="Tang C."/>
            <person name="Ai P."/>
            <person name="Zhang D."/>
            <person name="Liu Y."/>
            <person name="Sun Z."/>
            <person name="Feng H."/>
            <person name="Wang Y."/>
            <person name="Chen Y."/>
            <person name="Liang X."/>
            <person name="Fu R."/>
            <person name="Li Q."/>
            <person name="Zhang J."/>
            <person name="Yu X."/>
            <person name="Xie Z."/>
            <person name="Ding L."/>
            <person name="Guan P."/>
            <person name="Tang J."/>
            <person name="Liang Y."/>
            <person name="Wang S."/>
            <person name="Deng Q."/>
            <person name="Li S."/>
            <person name="Zhu J."/>
            <person name="Wang L."/>
            <person name="Liu H."/>
            <person name="Li P."/>
        </authorList>
    </citation>
    <scope>NUCLEOTIDE SEQUENCE [LARGE SCALE GENOMIC DNA]</scope>
    <source>
        <strain evidence="2">AG-1 IA</strain>
    </source>
</reference>
<keyword evidence="2" id="KW-1185">Reference proteome</keyword>
<comment type="caution">
    <text evidence="1">The sequence shown here is derived from an EMBL/GenBank/DDBJ whole genome shotgun (WGS) entry which is preliminary data.</text>
</comment>
<dbReference type="EMBL" id="AFRT01000222">
    <property type="protein sequence ID" value="ELU45023.1"/>
    <property type="molecule type" value="Genomic_DNA"/>
</dbReference>
<dbReference type="AlphaFoldDB" id="L8X7I7"/>
<dbReference type="InterPro" id="IPR035810">
    <property type="entry name" value="PEBP_euk"/>
</dbReference>
<accession>L8X7I7</accession>
<sequence length="308" mass="34486">MRHRTRIPNYKTTVYRMGCSYLPQTSITSPYLPNMRHTLFLALLFSSGLVTAVPTHKCKTKLKGPSRPTLDQVKESFYEAHIVPDLLPEFDPTSLLYLTYKSDSFKDKDSGIVLPGKTFAKDGELPFSIVNVSPSISTPNGDVLLATSSPPEISFEGPGWPGPYVFFLLDPDAPSHSDPKWSQVRHMFAGNLTIDSDSERVPGSVVLGNSTEPVNYYMPPAPPPGSGFHRYVGLLYAQPPDFDYSFLNTSDRFGFNITQFSKKSGLGTPLAGTFLTIKVKEDDDAYWLPMHMIKDIWSYWRQIAFKIL</sequence>
<dbReference type="PANTHER" id="PTHR11362">
    <property type="entry name" value="PHOSPHATIDYLETHANOLAMINE-BINDING PROTEIN"/>
    <property type="match status" value="1"/>
</dbReference>
<dbReference type="STRING" id="983506.L8X7I7"/>